<dbReference type="Proteomes" id="UP000462435">
    <property type="component" value="Unassembled WGS sequence"/>
</dbReference>
<evidence type="ECO:0000259" key="7">
    <source>
        <dbReference type="Pfam" id="PF02826"/>
    </source>
</evidence>
<evidence type="ECO:0000256" key="4">
    <source>
        <dbReference type="ARBA" id="ARBA00023027"/>
    </source>
</evidence>
<dbReference type="InterPro" id="IPR050857">
    <property type="entry name" value="D-2-hydroxyacid_DH"/>
</dbReference>
<dbReference type="SUPFAM" id="SSF51735">
    <property type="entry name" value="NAD(P)-binding Rossmann-fold domains"/>
    <property type="match status" value="1"/>
</dbReference>
<accession>A0A7V8JU47</accession>
<evidence type="ECO:0000256" key="1">
    <source>
        <dbReference type="ARBA" id="ARBA00005854"/>
    </source>
</evidence>
<dbReference type="Gene3D" id="3.40.50.720">
    <property type="entry name" value="NAD(P)-binding Rossmann-like Domain"/>
    <property type="match status" value="2"/>
</dbReference>
<keyword evidence="2" id="KW-0028">Amino-acid biosynthesis</keyword>
<dbReference type="CDD" id="cd05299">
    <property type="entry name" value="CtBP_dh"/>
    <property type="match status" value="1"/>
</dbReference>
<dbReference type="SUPFAM" id="SSF52283">
    <property type="entry name" value="Formate/glycerate dehydrogenase catalytic domain-like"/>
    <property type="match status" value="1"/>
</dbReference>
<comment type="similarity">
    <text evidence="1 5">Belongs to the D-isomer specific 2-hydroxyacid dehydrogenase family.</text>
</comment>
<gene>
    <name evidence="8" type="ORF">GAK35_02538</name>
</gene>
<sequence>MKVLITDYDFPDVKLELDLYQAAGVEVVTAQCRTEDDVIAASEGCQGLLVQYAPVNAKVFAARPEIRISSRYGAGFDTINIEDAARHGVWVANSPDYGVGEVATHALAMALDLIRNITVYDRAVKAGEWHYTSAGIIPRASEMTIGIVGLGRIGKRMAHISRNVFKKVIAYDPHIIDGDFPAYVERVGREDLFKQADVVSLHTPLNDETRNMIDASLLKLLKPQSYLVNSARGGLIRIDDLLAALDGGSLKGAALDVLPVEPPDTASAIVQHKRVLLSPHAAFYSDVAARELRRKAAQNLIDWDRSGRPSYVVVEGKKDNKK</sequence>
<dbReference type="PROSITE" id="PS00670">
    <property type="entry name" value="D_2_HYDROXYACID_DH_2"/>
    <property type="match status" value="1"/>
</dbReference>
<dbReference type="InterPro" id="IPR029753">
    <property type="entry name" value="D-isomer_DH_CS"/>
</dbReference>
<dbReference type="InterPro" id="IPR043322">
    <property type="entry name" value="CtBP"/>
</dbReference>
<comment type="caution">
    <text evidence="8">The sequence shown here is derived from an EMBL/GenBank/DDBJ whole genome shotgun (WGS) entry which is preliminary data.</text>
</comment>
<dbReference type="InterPro" id="IPR006140">
    <property type="entry name" value="D-isomer_DH_NAD-bd"/>
</dbReference>
<feature type="domain" description="D-isomer specific 2-hydroxyacid dehydrogenase catalytic" evidence="6">
    <location>
        <begin position="16"/>
        <end position="313"/>
    </location>
</feature>
<dbReference type="InterPro" id="IPR036291">
    <property type="entry name" value="NAD(P)-bd_dom_sf"/>
</dbReference>
<name>A0A7V8JU47_9BURK</name>
<dbReference type="AlphaFoldDB" id="A0A7V8JU47"/>
<dbReference type="GO" id="GO:0008652">
    <property type="term" value="P:amino acid biosynthetic process"/>
    <property type="evidence" value="ECO:0007669"/>
    <property type="project" value="UniProtKB-KW"/>
</dbReference>
<dbReference type="GO" id="GO:0003714">
    <property type="term" value="F:transcription corepressor activity"/>
    <property type="evidence" value="ECO:0007669"/>
    <property type="project" value="InterPro"/>
</dbReference>
<dbReference type="GO" id="GO:0051287">
    <property type="term" value="F:NAD binding"/>
    <property type="evidence" value="ECO:0007669"/>
    <property type="project" value="InterPro"/>
</dbReference>
<keyword evidence="3 5" id="KW-0560">Oxidoreductase</keyword>
<dbReference type="Pfam" id="PF00389">
    <property type="entry name" value="2-Hacid_dh"/>
    <property type="match status" value="1"/>
</dbReference>
<dbReference type="PANTHER" id="PTHR42789:SF1">
    <property type="entry name" value="D-ISOMER SPECIFIC 2-HYDROXYACID DEHYDROGENASE FAMILY PROTEIN (AFU_ORTHOLOGUE AFUA_6G10090)"/>
    <property type="match status" value="1"/>
</dbReference>
<evidence type="ECO:0000256" key="5">
    <source>
        <dbReference type="RuleBase" id="RU003719"/>
    </source>
</evidence>
<dbReference type="PROSITE" id="PS00065">
    <property type="entry name" value="D_2_HYDROXYACID_DH_1"/>
    <property type="match status" value="1"/>
</dbReference>
<proteinExistence type="inferred from homology"/>
<dbReference type="EMBL" id="WNDX01000074">
    <property type="protein sequence ID" value="KAF1042790.1"/>
    <property type="molecule type" value="Genomic_DNA"/>
</dbReference>
<evidence type="ECO:0000313" key="9">
    <source>
        <dbReference type="Proteomes" id="UP000462435"/>
    </source>
</evidence>
<dbReference type="InterPro" id="IPR006139">
    <property type="entry name" value="D-isomer_2_OHA_DH_cat_dom"/>
</dbReference>
<dbReference type="Pfam" id="PF02826">
    <property type="entry name" value="2-Hacid_dh_C"/>
    <property type="match status" value="1"/>
</dbReference>
<feature type="domain" description="D-isomer specific 2-hydroxyacid dehydrogenase NAD-binding" evidence="7">
    <location>
        <begin position="107"/>
        <end position="282"/>
    </location>
</feature>
<dbReference type="GO" id="GO:0016616">
    <property type="term" value="F:oxidoreductase activity, acting on the CH-OH group of donors, NAD or NADP as acceptor"/>
    <property type="evidence" value="ECO:0007669"/>
    <property type="project" value="InterPro"/>
</dbReference>
<evidence type="ECO:0000313" key="8">
    <source>
        <dbReference type="EMBL" id="KAF1042790.1"/>
    </source>
</evidence>
<evidence type="ECO:0000259" key="6">
    <source>
        <dbReference type="Pfam" id="PF00389"/>
    </source>
</evidence>
<dbReference type="PANTHER" id="PTHR42789">
    <property type="entry name" value="D-ISOMER SPECIFIC 2-HYDROXYACID DEHYDROGENASE FAMILY PROTEIN (AFU_ORTHOLOGUE AFUA_6G10090)"/>
    <property type="match status" value="1"/>
</dbReference>
<keyword evidence="4" id="KW-0520">NAD</keyword>
<reference evidence="9" key="1">
    <citation type="journal article" date="2020" name="MBio">
        <title>Horizontal gene transfer to a defensive symbiont with a reduced genome amongst a multipartite beetle microbiome.</title>
        <authorList>
            <person name="Waterworth S.C."/>
            <person name="Florez L.V."/>
            <person name="Rees E.R."/>
            <person name="Hertweck C."/>
            <person name="Kaltenpoth M."/>
            <person name="Kwan J.C."/>
        </authorList>
    </citation>
    <scope>NUCLEOTIDE SEQUENCE [LARGE SCALE GENOMIC DNA]</scope>
</reference>
<protein>
    <submittedName>
        <fullName evidence="8">D-2-hydroxyisocaproate dehydrogenase</fullName>
    </submittedName>
</protein>
<dbReference type="InterPro" id="IPR029752">
    <property type="entry name" value="D-isomer_DH_CS1"/>
</dbReference>
<evidence type="ECO:0000256" key="3">
    <source>
        <dbReference type="ARBA" id="ARBA00023002"/>
    </source>
</evidence>
<evidence type="ECO:0000256" key="2">
    <source>
        <dbReference type="ARBA" id="ARBA00022605"/>
    </source>
</evidence>
<organism evidence="8 9">
    <name type="scientific">Herbaspirillum frisingense</name>
    <dbReference type="NCBI Taxonomy" id="92645"/>
    <lineage>
        <taxon>Bacteria</taxon>
        <taxon>Pseudomonadati</taxon>
        <taxon>Pseudomonadota</taxon>
        <taxon>Betaproteobacteria</taxon>
        <taxon>Burkholderiales</taxon>
        <taxon>Oxalobacteraceae</taxon>
        <taxon>Herbaspirillum</taxon>
    </lineage>
</organism>